<feature type="compositionally biased region" description="Low complexity" evidence="1">
    <location>
        <begin position="36"/>
        <end position="50"/>
    </location>
</feature>
<evidence type="ECO:0000256" key="1">
    <source>
        <dbReference type="SAM" id="MobiDB-lite"/>
    </source>
</evidence>
<protein>
    <submittedName>
        <fullName evidence="3">Uncharacterized protein</fullName>
    </submittedName>
</protein>
<organism evidence="3 4">
    <name type="scientific">Streptomyces fimbriatus</name>
    <dbReference type="NCBI Taxonomy" id="68197"/>
    <lineage>
        <taxon>Bacteria</taxon>
        <taxon>Bacillati</taxon>
        <taxon>Actinomycetota</taxon>
        <taxon>Actinomycetes</taxon>
        <taxon>Kitasatosporales</taxon>
        <taxon>Streptomycetaceae</taxon>
        <taxon>Streptomyces</taxon>
    </lineage>
</organism>
<feature type="chain" id="PRO_5047185823" evidence="2">
    <location>
        <begin position="25"/>
        <end position="90"/>
    </location>
</feature>
<feature type="signal peptide" evidence="2">
    <location>
        <begin position="1"/>
        <end position="24"/>
    </location>
</feature>
<evidence type="ECO:0000313" key="3">
    <source>
        <dbReference type="EMBL" id="MFC5226911.1"/>
    </source>
</evidence>
<evidence type="ECO:0000256" key="2">
    <source>
        <dbReference type="SAM" id="SignalP"/>
    </source>
</evidence>
<evidence type="ECO:0000313" key="4">
    <source>
        <dbReference type="Proteomes" id="UP001596156"/>
    </source>
</evidence>
<feature type="region of interest" description="Disordered" evidence="1">
    <location>
        <begin position="26"/>
        <end position="64"/>
    </location>
</feature>
<accession>A0ABW0DC54</accession>
<dbReference type="RefSeq" id="WP_344642190.1">
    <property type="nucleotide sequence ID" value="NZ_BAAASS010000001.1"/>
</dbReference>
<reference evidence="4" key="1">
    <citation type="journal article" date="2019" name="Int. J. Syst. Evol. Microbiol.">
        <title>The Global Catalogue of Microorganisms (GCM) 10K type strain sequencing project: providing services to taxonomists for standard genome sequencing and annotation.</title>
        <authorList>
            <consortium name="The Broad Institute Genomics Platform"/>
            <consortium name="The Broad Institute Genome Sequencing Center for Infectious Disease"/>
            <person name="Wu L."/>
            <person name="Ma J."/>
        </authorList>
    </citation>
    <scope>NUCLEOTIDE SEQUENCE [LARGE SCALE GENOMIC DNA]</scope>
    <source>
        <strain evidence="4">CCM 8479</strain>
    </source>
</reference>
<name>A0ABW0DC54_STRFI</name>
<sequence length="90" mass="8613">MGSLRLALCTGVLTAAAVTPTAHAAVGEGLSPAPSADTVDAGATARTAADTTREDGPGTAQAVTGPALVGAAAVAVVRDRVRRSSGTGRS</sequence>
<proteinExistence type="predicted"/>
<keyword evidence="4" id="KW-1185">Reference proteome</keyword>
<dbReference type="EMBL" id="JBHSKL010000026">
    <property type="protein sequence ID" value="MFC5226911.1"/>
    <property type="molecule type" value="Genomic_DNA"/>
</dbReference>
<dbReference type="Proteomes" id="UP001596156">
    <property type="component" value="Unassembled WGS sequence"/>
</dbReference>
<keyword evidence="2" id="KW-0732">Signal</keyword>
<gene>
    <name evidence="3" type="ORF">ACFPN6_20390</name>
</gene>
<comment type="caution">
    <text evidence="3">The sequence shown here is derived from an EMBL/GenBank/DDBJ whole genome shotgun (WGS) entry which is preliminary data.</text>
</comment>